<dbReference type="Proteomes" id="UP000321196">
    <property type="component" value="Unassembled WGS sequence"/>
</dbReference>
<feature type="transmembrane region" description="Helical" evidence="8">
    <location>
        <begin position="170"/>
        <end position="187"/>
    </location>
</feature>
<dbReference type="InterPro" id="IPR036514">
    <property type="entry name" value="SGNH_hydro_sf"/>
</dbReference>
<dbReference type="EMBL" id="VRSW01000001">
    <property type="protein sequence ID" value="TXK06096.1"/>
    <property type="molecule type" value="Genomic_DNA"/>
</dbReference>
<reference evidence="11 12" key="1">
    <citation type="submission" date="2019-08" db="EMBL/GenBank/DDBJ databases">
        <authorList>
            <person name="Dong K."/>
        </authorList>
    </citation>
    <scope>NUCLEOTIDE SEQUENCE [LARGE SCALE GENOMIC DNA]</scope>
    <source>
        <strain evidence="11 12">M4-8</strain>
    </source>
</reference>
<feature type="transmembrane region" description="Helical" evidence="8">
    <location>
        <begin position="35"/>
        <end position="52"/>
    </location>
</feature>
<dbReference type="InterPro" id="IPR050879">
    <property type="entry name" value="Acyltransferase_3"/>
</dbReference>
<feature type="transmembrane region" description="Helical" evidence="8">
    <location>
        <begin position="279"/>
        <end position="298"/>
    </location>
</feature>
<evidence type="ECO:0000256" key="6">
    <source>
        <dbReference type="ARBA" id="ARBA00023136"/>
    </source>
</evidence>
<evidence type="ECO:0000259" key="10">
    <source>
        <dbReference type="Pfam" id="PF19040"/>
    </source>
</evidence>
<feature type="transmembrane region" description="Helical" evidence="8">
    <location>
        <begin position="194"/>
        <end position="218"/>
    </location>
</feature>
<organism evidence="11 12">
    <name type="scientific">Microbacterium mitrae</name>
    <dbReference type="NCBI Taxonomy" id="664640"/>
    <lineage>
        <taxon>Bacteria</taxon>
        <taxon>Bacillati</taxon>
        <taxon>Actinomycetota</taxon>
        <taxon>Actinomycetes</taxon>
        <taxon>Micrococcales</taxon>
        <taxon>Microbacteriaceae</taxon>
        <taxon>Microbacterium</taxon>
    </lineage>
</organism>
<dbReference type="PANTHER" id="PTHR23028">
    <property type="entry name" value="ACETYLTRANSFERASE"/>
    <property type="match status" value="1"/>
</dbReference>
<gene>
    <name evidence="11" type="ORF">FVP60_03780</name>
</gene>
<feature type="transmembrane region" description="Helical" evidence="8">
    <location>
        <begin position="58"/>
        <end position="77"/>
    </location>
</feature>
<dbReference type="Pfam" id="PF19040">
    <property type="entry name" value="SGNH"/>
    <property type="match status" value="1"/>
</dbReference>
<dbReference type="SUPFAM" id="SSF52266">
    <property type="entry name" value="SGNH hydrolase"/>
    <property type="match status" value="1"/>
</dbReference>
<comment type="subcellular location">
    <subcellularLocation>
        <location evidence="1">Cell membrane</location>
        <topology evidence="1">Multi-pass membrane protein</topology>
    </subcellularLocation>
</comment>
<feature type="transmembrane region" description="Helical" evidence="8">
    <location>
        <begin position="98"/>
        <end position="118"/>
    </location>
</feature>
<feature type="transmembrane region" description="Helical" evidence="8">
    <location>
        <begin position="224"/>
        <end position="244"/>
    </location>
</feature>
<proteinExistence type="predicted"/>
<name>A0A5C8HPQ6_9MICO</name>
<feature type="transmembrane region" description="Helical" evidence="8">
    <location>
        <begin position="381"/>
        <end position="402"/>
    </location>
</feature>
<dbReference type="Gene3D" id="3.40.50.1110">
    <property type="entry name" value="SGNH hydrolase"/>
    <property type="match status" value="1"/>
</dbReference>
<keyword evidence="4 8" id="KW-0812">Transmembrane</keyword>
<evidence type="ECO:0000259" key="9">
    <source>
        <dbReference type="Pfam" id="PF01757"/>
    </source>
</evidence>
<sequence length="711" mass="77015">MKNPIVAPQSRVIRQRAERSPQPDRIRKIRPDVQALRAVAITAVVLNHLFPARLTGGYVGVDVFFVISGYLITAHLVREIAASGTVAFGAFYARRIRRLIPAALVVLASVSLGVWLFLPYSRWEDNAIQIAASGAYVENWVLAALSVNYSAHNDAASAVQHYWSLSVEEQFYIVWPILLIIGGCWLWRRSTISLVLRLGIVVALVTAASFVSSVIMTALHPQEAYFVTYTRAWEFGVGALVALAPSARFRGRAIVSIIGLGAIVAAAIAFTPLTPFPGYWALIPVLGTALVIYAGPGVEAQGVAAKAFAFRPVQWVGDVSYSLYLWHWPVLVILPFALSREADTAMKVSVLAVSLVLAWLTRRLVELPAQRLGFWTKSVRASFLSMIAGMLAISLLCVGLVLTARSEAPTTSPEAPLEVGICLGPDAVGEPGCDPFGTPVDTAVMSSVNEYFYTPDECGDFIGPLSYGETRTTHVCDFSNGAPTKRVWLVGDSHAQQWQGAIFDLARENQWELSISYYGGCPVADIDFVGFNSEWGDSDAEQCNRWSDEVADYIEEDAPDLVITSMAARDQLIDGATGADASEAFAEGLNSYWTRWTAAGTDVAVIADSPHNIAVRPGDCLLMNEETPIECARPRAVAASSDPLMMAVKASNNPNVFAIDLTDKFCDADACYAAVGGEPIYYDHDHLNLVIVRMLADDIGAIISSHSGAMR</sequence>
<dbReference type="AlphaFoldDB" id="A0A5C8HPQ6"/>
<dbReference type="GO" id="GO:0016747">
    <property type="term" value="F:acyltransferase activity, transferring groups other than amino-acyl groups"/>
    <property type="evidence" value="ECO:0007669"/>
    <property type="project" value="InterPro"/>
</dbReference>
<dbReference type="InterPro" id="IPR002656">
    <property type="entry name" value="Acyl_transf_3_dom"/>
</dbReference>
<dbReference type="Pfam" id="PF01757">
    <property type="entry name" value="Acyl_transf_3"/>
    <property type="match status" value="1"/>
</dbReference>
<comment type="caution">
    <text evidence="11">The sequence shown here is derived from an EMBL/GenBank/DDBJ whole genome shotgun (WGS) entry which is preliminary data.</text>
</comment>
<keyword evidence="7 11" id="KW-0012">Acyltransferase</keyword>
<evidence type="ECO:0000256" key="7">
    <source>
        <dbReference type="ARBA" id="ARBA00023315"/>
    </source>
</evidence>
<evidence type="ECO:0000313" key="11">
    <source>
        <dbReference type="EMBL" id="TXK06096.1"/>
    </source>
</evidence>
<evidence type="ECO:0000256" key="3">
    <source>
        <dbReference type="ARBA" id="ARBA00022679"/>
    </source>
</evidence>
<evidence type="ECO:0000256" key="4">
    <source>
        <dbReference type="ARBA" id="ARBA00022692"/>
    </source>
</evidence>
<feature type="domain" description="SGNH" evidence="10">
    <location>
        <begin position="474"/>
        <end position="698"/>
    </location>
</feature>
<keyword evidence="12" id="KW-1185">Reference proteome</keyword>
<dbReference type="PANTHER" id="PTHR23028:SF53">
    <property type="entry name" value="ACYL_TRANSF_3 DOMAIN-CONTAINING PROTEIN"/>
    <property type="match status" value="1"/>
</dbReference>
<feature type="domain" description="Acyltransferase 3" evidence="9">
    <location>
        <begin position="33"/>
        <end position="361"/>
    </location>
</feature>
<feature type="transmembrane region" description="Helical" evidence="8">
    <location>
        <begin position="344"/>
        <end position="360"/>
    </location>
</feature>
<dbReference type="InterPro" id="IPR043968">
    <property type="entry name" value="SGNH"/>
</dbReference>
<evidence type="ECO:0000256" key="5">
    <source>
        <dbReference type="ARBA" id="ARBA00022989"/>
    </source>
</evidence>
<feature type="transmembrane region" description="Helical" evidence="8">
    <location>
        <begin position="319"/>
        <end position="338"/>
    </location>
</feature>
<protein>
    <submittedName>
        <fullName evidence="11">Acyltransferase</fullName>
    </submittedName>
</protein>
<keyword evidence="5 8" id="KW-1133">Transmembrane helix</keyword>
<feature type="transmembrane region" description="Helical" evidence="8">
    <location>
        <begin position="253"/>
        <end position="273"/>
    </location>
</feature>
<dbReference type="GO" id="GO:0005886">
    <property type="term" value="C:plasma membrane"/>
    <property type="evidence" value="ECO:0007669"/>
    <property type="project" value="UniProtKB-SubCell"/>
</dbReference>
<evidence type="ECO:0000256" key="1">
    <source>
        <dbReference type="ARBA" id="ARBA00004651"/>
    </source>
</evidence>
<dbReference type="RefSeq" id="WP_147824906.1">
    <property type="nucleotide sequence ID" value="NZ_BAAARG010000001.1"/>
</dbReference>
<keyword evidence="3 11" id="KW-0808">Transferase</keyword>
<keyword evidence="2" id="KW-1003">Cell membrane</keyword>
<evidence type="ECO:0000313" key="12">
    <source>
        <dbReference type="Proteomes" id="UP000321196"/>
    </source>
</evidence>
<keyword evidence="6 8" id="KW-0472">Membrane</keyword>
<accession>A0A5C8HPQ6</accession>
<evidence type="ECO:0000256" key="2">
    <source>
        <dbReference type="ARBA" id="ARBA00022475"/>
    </source>
</evidence>
<dbReference type="OrthoDB" id="3404679at2"/>
<evidence type="ECO:0000256" key="8">
    <source>
        <dbReference type="SAM" id="Phobius"/>
    </source>
</evidence>
<dbReference type="GO" id="GO:0009103">
    <property type="term" value="P:lipopolysaccharide biosynthetic process"/>
    <property type="evidence" value="ECO:0007669"/>
    <property type="project" value="TreeGrafter"/>
</dbReference>